<dbReference type="PANTHER" id="PTHR37953">
    <property type="entry name" value="UPF0127 PROTEIN MJ1496"/>
    <property type="match status" value="1"/>
</dbReference>
<accession>A0A1F6LQ20</accession>
<keyword evidence="1" id="KW-1133">Transmembrane helix</keyword>
<comment type="caution">
    <text evidence="2">The sequence shown here is derived from an EMBL/GenBank/DDBJ whole genome shotgun (WGS) entry which is preliminary data.</text>
</comment>
<dbReference type="PANTHER" id="PTHR37953:SF1">
    <property type="entry name" value="UPF0127 PROTEIN MJ1496"/>
    <property type="match status" value="1"/>
</dbReference>
<organism evidence="2 3">
    <name type="scientific">Candidatus Magasanikbacteria bacterium RIFCSPHIGHO2_01_FULL_50_8</name>
    <dbReference type="NCBI Taxonomy" id="1798674"/>
    <lineage>
        <taxon>Bacteria</taxon>
        <taxon>Candidatus Magasanikiibacteriota</taxon>
    </lineage>
</organism>
<dbReference type="InterPro" id="IPR038695">
    <property type="entry name" value="Saro_0823-like_sf"/>
</dbReference>
<reference evidence="2 3" key="1">
    <citation type="journal article" date="2016" name="Nat. Commun.">
        <title>Thousands of microbial genomes shed light on interconnected biogeochemical processes in an aquifer system.</title>
        <authorList>
            <person name="Anantharaman K."/>
            <person name="Brown C.T."/>
            <person name="Hug L.A."/>
            <person name="Sharon I."/>
            <person name="Castelle C.J."/>
            <person name="Probst A.J."/>
            <person name="Thomas B.C."/>
            <person name="Singh A."/>
            <person name="Wilkins M.J."/>
            <person name="Karaoz U."/>
            <person name="Brodie E.L."/>
            <person name="Williams K.H."/>
            <person name="Hubbard S.S."/>
            <person name="Banfield J.F."/>
        </authorList>
    </citation>
    <scope>NUCLEOTIDE SEQUENCE [LARGE SCALE GENOMIC DNA]</scope>
</reference>
<protein>
    <recommendedName>
        <fullName evidence="4">DUF192 domain-containing protein</fullName>
    </recommendedName>
</protein>
<dbReference type="AlphaFoldDB" id="A0A1F6LQ20"/>
<evidence type="ECO:0000256" key="1">
    <source>
        <dbReference type="SAM" id="Phobius"/>
    </source>
</evidence>
<evidence type="ECO:0000313" key="2">
    <source>
        <dbReference type="EMBL" id="OGH61491.1"/>
    </source>
</evidence>
<proteinExistence type="predicted"/>
<keyword evidence="1" id="KW-0472">Membrane</keyword>
<dbReference type="Gene3D" id="2.60.120.1140">
    <property type="entry name" value="Protein of unknown function DUF192"/>
    <property type="match status" value="1"/>
</dbReference>
<dbReference type="EMBL" id="MFPV01000041">
    <property type="protein sequence ID" value="OGH61491.1"/>
    <property type="molecule type" value="Genomic_DNA"/>
</dbReference>
<gene>
    <name evidence="2" type="ORF">A2848_01975</name>
</gene>
<feature type="transmembrane region" description="Helical" evidence="1">
    <location>
        <begin position="14"/>
        <end position="33"/>
    </location>
</feature>
<evidence type="ECO:0000313" key="3">
    <source>
        <dbReference type="Proteomes" id="UP000176329"/>
    </source>
</evidence>
<name>A0A1F6LQ20_9BACT</name>
<dbReference type="InterPro" id="IPR003795">
    <property type="entry name" value="DUF192"/>
</dbReference>
<keyword evidence="1" id="KW-0812">Transmembrane</keyword>
<sequence length="160" mass="18012">MKFPLNARPVSPAFLKYFLLVLVIACVGVFVWSKFYTTTMVRMGGEEFVARVADTEQKRATGLSGSQPLERTEAMLFVFHATDQHVFWMKGLTYPLDVIWILNGQIVDIAPRVPPPPVETLDRDLPRYAPRLPVDRVLEVAAGTADRLGLRIGDQVQITR</sequence>
<dbReference type="Pfam" id="PF02643">
    <property type="entry name" value="DUF192"/>
    <property type="match status" value="1"/>
</dbReference>
<evidence type="ECO:0008006" key="4">
    <source>
        <dbReference type="Google" id="ProtNLM"/>
    </source>
</evidence>
<dbReference type="Proteomes" id="UP000176329">
    <property type="component" value="Unassembled WGS sequence"/>
</dbReference>